<dbReference type="AlphaFoldDB" id="A0A168SAJ0"/>
<keyword evidence="3" id="KW-1185">Reference proteome</keyword>
<dbReference type="InParanoid" id="A0A168SAJ0"/>
<organism evidence="2">
    <name type="scientific">Absidia glauca</name>
    <name type="common">Pin mould</name>
    <dbReference type="NCBI Taxonomy" id="4829"/>
    <lineage>
        <taxon>Eukaryota</taxon>
        <taxon>Fungi</taxon>
        <taxon>Fungi incertae sedis</taxon>
        <taxon>Mucoromycota</taxon>
        <taxon>Mucoromycotina</taxon>
        <taxon>Mucoromycetes</taxon>
        <taxon>Mucorales</taxon>
        <taxon>Cunninghamellaceae</taxon>
        <taxon>Absidia</taxon>
    </lineage>
</organism>
<feature type="compositionally biased region" description="Pro residues" evidence="1">
    <location>
        <begin position="144"/>
        <end position="156"/>
    </location>
</feature>
<reference evidence="2" key="1">
    <citation type="submission" date="2016-04" db="EMBL/GenBank/DDBJ databases">
        <authorList>
            <person name="Evans L.H."/>
            <person name="Alamgir A."/>
            <person name="Owens N."/>
            <person name="Weber N.D."/>
            <person name="Virtaneva K."/>
            <person name="Barbian K."/>
            <person name="Babar A."/>
            <person name="Rosenke K."/>
        </authorList>
    </citation>
    <scope>NUCLEOTIDE SEQUENCE [LARGE SCALE GENOMIC DNA]</scope>
    <source>
        <strain evidence="2">CBS 101.48</strain>
    </source>
</reference>
<proteinExistence type="predicted"/>
<dbReference type="EMBL" id="LT554888">
    <property type="protein sequence ID" value="SAM08158.1"/>
    <property type="molecule type" value="Genomic_DNA"/>
</dbReference>
<name>A0A168SAJ0_ABSGL</name>
<feature type="region of interest" description="Disordered" evidence="1">
    <location>
        <begin position="133"/>
        <end position="159"/>
    </location>
</feature>
<feature type="region of interest" description="Disordered" evidence="1">
    <location>
        <begin position="185"/>
        <end position="215"/>
    </location>
</feature>
<evidence type="ECO:0000313" key="3">
    <source>
        <dbReference type="Proteomes" id="UP000078561"/>
    </source>
</evidence>
<accession>A0A168SAJ0</accession>
<gene>
    <name evidence="2" type="primary">ABSGL_13820.1 scaffold 14339</name>
</gene>
<protein>
    <submittedName>
        <fullName evidence="2">Uncharacterized protein</fullName>
    </submittedName>
</protein>
<sequence length="267" mass="30038">MNFFLDQVNGYQRRYASMNTLPPPCGQINAMVTLVYQTFIAIVNILILSGLSMLQELSMNHESNRHHDIEQCTLYMDSAKPTDVLVQSDPCQSRPWHNKTLPLKTTVSQTDPIKSIITPTAICQNNKSLTISNSGTNKVTTDPHIPPPTKEPPSSPAMPYISPIPRSYKKSLLLTAPYYPPPSPEYFESKQDDILSDPQQGDCSTSSTSSGPFQPIVQQAPSWKEEPSIQPHLSKVRLRLTKTIRSWDGTLEQNPFWHEIYNPGSNW</sequence>
<evidence type="ECO:0000313" key="2">
    <source>
        <dbReference type="EMBL" id="SAM08158.1"/>
    </source>
</evidence>
<dbReference type="Proteomes" id="UP000078561">
    <property type="component" value="Unassembled WGS sequence"/>
</dbReference>
<feature type="compositionally biased region" description="Polar residues" evidence="1">
    <location>
        <begin position="197"/>
        <end position="215"/>
    </location>
</feature>
<evidence type="ECO:0000256" key="1">
    <source>
        <dbReference type="SAM" id="MobiDB-lite"/>
    </source>
</evidence>